<keyword evidence="2" id="KW-0472">Membrane</keyword>
<reference evidence="5 6" key="1">
    <citation type="submission" date="2018-07" db="EMBL/GenBank/DDBJ databases">
        <title>Genome sequencing of oomycete isolates from Chile give support for New Zealand origin for Phytophthora kernoviae and make available the first Nothophytophthora sp. genome.</title>
        <authorList>
            <person name="Studholme D.J."/>
            <person name="Sanfuentes E."/>
            <person name="Panda P."/>
            <person name="Hill R."/>
            <person name="Sambles C."/>
            <person name="Grant M."/>
            <person name="Williams N.M."/>
            <person name="Mcdougal R.L."/>
        </authorList>
    </citation>
    <scope>NUCLEOTIDE SEQUENCE [LARGE SCALE GENOMIC DNA]</scope>
    <source>
        <strain evidence="4">Chile6</strain>
        <strain evidence="3">Chile7</strain>
    </source>
</reference>
<keyword evidence="2" id="KW-1133">Transmembrane helix</keyword>
<proteinExistence type="predicted"/>
<sequence length="137" mass="16125">MGRQAVTPQRDVRPADAFDPDEAKHDAKYWSEQLVVFARRRQVCRFWLEKAVVFTDGVQVFALMWQLSQPWPWPARWLLATRWTNAFNLDFFSFRATGAAMGASSQSFSLWGEMHNYWLYALMWALFYCVPMVFAAR</sequence>
<organism evidence="4 5">
    <name type="scientific">Phytophthora kernoviae</name>
    <dbReference type="NCBI Taxonomy" id="325452"/>
    <lineage>
        <taxon>Eukaryota</taxon>
        <taxon>Sar</taxon>
        <taxon>Stramenopiles</taxon>
        <taxon>Oomycota</taxon>
        <taxon>Peronosporomycetes</taxon>
        <taxon>Peronosporales</taxon>
        <taxon>Peronosporaceae</taxon>
        <taxon>Phytophthora</taxon>
    </lineage>
</organism>
<evidence type="ECO:0000313" key="4">
    <source>
        <dbReference type="EMBL" id="RLN59494.1"/>
    </source>
</evidence>
<feature type="region of interest" description="Disordered" evidence="1">
    <location>
        <begin position="1"/>
        <end position="20"/>
    </location>
</feature>
<evidence type="ECO:0000313" key="3">
    <source>
        <dbReference type="EMBL" id="RLN54271.1"/>
    </source>
</evidence>
<name>A0A3F2RMZ3_9STRA</name>
<feature type="compositionally biased region" description="Basic and acidic residues" evidence="1">
    <location>
        <begin position="10"/>
        <end position="20"/>
    </location>
</feature>
<feature type="transmembrane region" description="Helical" evidence="2">
    <location>
        <begin position="47"/>
        <end position="67"/>
    </location>
</feature>
<dbReference type="OrthoDB" id="195226at2759"/>
<evidence type="ECO:0000256" key="1">
    <source>
        <dbReference type="SAM" id="MobiDB-lite"/>
    </source>
</evidence>
<dbReference type="Proteomes" id="UP000284657">
    <property type="component" value="Unassembled WGS sequence"/>
</dbReference>
<dbReference type="Proteomes" id="UP000277300">
    <property type="component" value="Unassembled WGS sequence"/>
</dbReference>
<dbReference type="EMBL" id="MBDO02000221">
    <property type="protein sequence ID" value="RLN59494.1"/>
    <property type="molecule type" value="Genomic_DNA"/>
</dbReference>
<dbReference type="AlphaFoldDB" id="A0A3F2RMZ3"/>
<accession>A0A3F2RMZ3</accession>
<evidence type="ECO:0000313" key="5">
    <source>
        <dbReference type="Proteomes" id="UP000277300"/>
    </source>
</evidence>
<dbReference type="EMBL" id="MBAD02001490">
    <property type="protein sequence ID" value="RLN54271.1"/>
    <property type="molecule type" value="Genomic_DNA"/>
</dbReference>
<gene>
    <name evidence="3" type="ORF">BBJ29_003673</name>
    <name evidence="4" type="ORF">BBP00_00006460</name>
</gene>
<comment type="caution">
    <text evidence="4">The sequence shown here is derived from an EMBL/GenBank/DDBJ whole genome shotgun (WGS) entry which is preliminary data.</text>
</comment>
<keyword evidence="2" id="KW-0812">Transmembrane</keyword>
<feature type="transmembrane region" description="Helical" evidence="2">
    <location>
        <begin position="117"/>
        <end position="136"/>
    </location>
</feature>
<protein>
    <submittedName>
        <fullName evidence="4">Uncharacterized protein</fullName>
    </submittedName>
</protein>
<evidence type="ECO:0000256" key="2">
    <source>
        <dbReference type="SAM" id="Phobius"/>
    </source>
</evidence>
<evidence type="ECO:0000313" key="6">
    <source>
        <dbReference type="Proteomes" id="UP000284657"/>
    </source>
</evidence>